<dbReference type="AlphaFoldDB" id="A0A182S599"/>
<dbReference type="Pfam" id="PF02949">
    <property type="entry name" value="7tm_6"/>
    <property type="match status" value="1"/>
</dbReference>
<sequence>MKFLEIDDPRDVLPIGCKMLKLFGLPRDASFKYWFWLQYAVYIVFGLITRLLMDIDEPIALVRVGSEIVFTIYLLTAMIALYSPRNDIYQLVDMLQECVNKSYTENIHSFLIRTNTKINNSSVKYCKLFLYESMAYFGLPLIATGVVCVKNMWNSTGEQEEYVLPTELNFYYLEIRYNLLNYSIYFLVVTALNLIGALILCTKDVIHFSLIRTVSMLFKVTAMQIRELPPAASQADINVVIRSHRNTLQCATKLQQVMNMALMIQLTSCIVIWCLMLFYVLLMGISSKVLNISLLLFLMTFETYMYCQLGTEFTDAADQVFNALQQLTWYDQSVPIQKQIYFLIQHSQRSIVLKAGKLLPVNIAQFSEIVKKSYSFYLVLKDVF</sequence>
<protein>
    <submittedName>
        <fullName evidence="11">Uncharacterized protein</fullName>
    </submittedName>
</protein>
<organism evidence="11">
    <name type="scientific">Anopheles funestus</name>
    <name type="common">African malaria mosquito</name>
    <dbReference type="NCBI Taxonomy" id="62324"/>
    <lineage>
        <taxon>Eukaryota</taxon>
        <taxon>Metazoa</taxon>
        <taxon>Ecdysozoa</taxon>
        <taxon>Arthropoda</taxon>
        <taxon>Hexapoda</taxon>
        <taxon>Insecta</taxon>
        <taxon>Pterygota</taxon>
        <taxon>Neoptera</taxon>
        <taxon>Endopterygota</taxon>
        <taxon>Diptera</taxon>
        <taxon>Nematocera</taxon>
        <taxon>Culicoidea</taxon>
        <taxon>Culicidae</taxon>
        <taxon>Anophelinae</taxon>
        <taxon>Anopheles</taxon>
    </lineage>
</organism>
<feature type="transmembrane region" description="Helical" evidence="10">
    <location>
        <begin position="128"/>
        <end position="149"/>
    </location>
</feature>
<dbReference type="InterPro" id="IPR004117">
    <property type="entry name" value="7tm6_olfct_rcpt"/>
</dbReference>
<evidence type="ECO:0000256" key="2">
    <source>
        <dbReference type="ARBA" id="ARBA00022475"/>
    </source>
</evidence>
<dbReference type="GO" id="GO:0005549">
    <property type="term" value="F:odorant binding"/>
    <property type="evidence" value="ECO:0007669"/>
    <property type="project" value="InterPro"/>
</dbReference>
<reference evidence="11" key="1">
    <citation type="submission" date="2020-05" db="UniProtKB">
        <authorList>
            <consortium name="EnsemblMetazoa"/>
        </authorList>
    </citation>
    <scope>IDENTIFICATION</scope>
    <source>
        <strain evidence="11">FUMOZ</strain>
    </source>
</reference>
<comment type="subcellular location">
    <subcellularLocation>
        <location evidence="1">Cell membrane</location>
        <topology evidence="1">Multi-pass membrane protein</topology>
    </subcellularLocation>
</comment>
<evidence type="ECO:0000256" key="9">
    <source>
        <dbReference type="ARBA" id="ARBA00023224"/>
    </source>
</evidence>
<dbReference type="EnsemblMetazoa" id="AFUN015968-RA">
    <property type="protein sequence ID" value="AFUN015968-PA"/>
    <property type="gene ID" value="AFUN015968"/>
</dbReference>
<keyword evidence="6 10" id="KW-1133">Transmembrane helix</keyword>
<feature type="transmembrane region" description="Helical" evidence="10">
    <location>
        <begin position="289"/>
        <end position="306"/>
    </location>
</feature>
<evidence type="ECO:0000256" key="4">
    <source>
        <dbReference type="ARBA" id="ARBA00022692"/>
    </source>
</evidence>
<keyword evidence="7 10" id="KW-0472">Membrane</keyword>
<feature type="transmembrane region" description="Helical" evidence="10">
    <location>
        <begin position="60"/>
        <end position="82"/>
    </location>
</feature>
<dbReference type="PANTHER" id="PTHR21137:SF35">
    <property type="entry name" value="ODORANT RECEPTOR 19A-RELATED"/>
    <property type="match status" value="1"/>
</dbReference>
<feature type="transmembrane region" description="Helical" evidence="10">
    <location>
        <begin position="179"/>
        <end position="200"/>
    </location>
</feature>
<feature type="transmembrane region" description="Helical" evidence="10">
    <location>
        <begin position="262"/>
        <end position="282"/>
    </location>
</feature>
<dbReference type="GO" id="GO:0004984">
    <property type="term" value="F:olfactory receptor activity"/>
    <property type="evidence" value="ECO:0007669"/>
    <property type="project" value="InterPro"/>
</dbReference>
<dbReference type="STRING" id="62324.A0A182S599"/>
<dbReference type="GO" id="GO:0005886">
    <property type="term" value="C:plasma membrane"/>
    <property type="evidence" value="ECO:0007669"/>
    <property type="project" value="UniProtKB-SubCell"/>
</dbReference>
<dbReference type="VEuPathDB" id="VectorBase:AFUN015968"/>
<keyword evidence="9" id="KW-0807">Transducer</keyword>
<keyword evidence="5" id="KW-0552">Olfaction</keyword>
<keyword evidence="8" id="KW-0675">Receptor</keyword>
<evidence type="ECO:0000313" key="11">
    <source>
        <dbReference type="EnsemblMetazoa" id="AFUN015968-PA"/>
    </source>
</evidence>
<name>A0A182S599_ANOFN</name>
<evidence type="ECO:0000256" key="1">
    <source>
        <dbReference type="ARBA" id="ARBA00004651"/>
    </source>
</evidence>
<dbReference type="PANTHER" id="PTHR21137">
    <property type="entry name" value="ODORANT RECEPTOR"/>
    <property type="match status" value="1"/>
</dbReference>
<evidence type="ECO:0000256" key="5">
    <source>
        <dbReference type="ARBA" id="ARBA00022725"/>
    </source>
</evidence>
<proteinExistence type="predicted"/>
<evidence type="ECO:0000256" key="6">
    <source>
        <dbReference type="ARBA" id="ARBA00022989"/>
    </source>
</evidence>
<evidence type="ECO:0000256" key="3">
    <source>
        <dbReference type="ARBA" id="ARBA00022606"/>
    </source>
</evidence>
<dbReference type="GO" id="GO:0007165">
    <property type="term" value="P:signal transduction"/>
    <property type="evidence" value="ECO:0007669"/>
    <property type="project" value="UniProtKB-KW"/>
</dbReference>
<keyword evidence="2" id="KW-1003">Cell membrane</keyword>
<keyword evidence="4 10" id="KW-0812">Transmembrane</keyword>
<evidence type="ECO:0000256" key="10">
    <source>
        <dbReference type="SAM" id="Phobius"/>
    </source>
</evidence>
<dbReference type="VEuPathDB" id="VectorBase:AFUN2_014100"/>
<evidence type="ECO:0000256" key="8">
    <source>
        <dbReference type="ARBA" id="ARBA00023170"/>
    </source>
</evidence>
<keyword evidence="3" id="KW-0716">Sensory transduction</keyword>
<feature type="transmembrane region" description="Helical" evidence="10">
    <location>
        <begin position="33"/>
        <end position="53"/>
    </location>
</feature>
<accession>A0A182S599</accession>
<evidence type="ECO:0000256" key="7">
    <source>
        <dbReference type="ARBA" id="ARBA00023136"/>
    </source>
</evidence>